<dbReference type="SUPFAM" id="SSF53756">
    <property type="entry name" value="UDP-Glycosyltransferase/glycogen phosphorylase"/>
    <property type="match status" value="1"/>
</dbReference>
<dbReference type="KEGG" id="sde:Sde_0144"/>
<dbReference type="Pfam" id="PF13439">
    <property type="entry name" value="Glyco_transf_4"/>
    <property type="match status" value="1"/>
</dbReference>
<evidence type="ECO:0000259" key="4">
    <source>
        <dbReference type="Pfam" id="PF00534"/>
    </source>
</evidence>
<dbReference type="Gene3D" id="3.40.50.2000">
    <property type="entry name" value="Glycogen Phosphorylase B"/>
    <property type="match status" value="2"/>
</dbReference>
<reference evidence="6 7" key="1">
    <citation type="journal article" date="2008" name="PLoS Genet.">
        <title>Complete genome sequence of the complex carbohydrate-degrading marine bacterium, Saccharophagus degradans strain 2-40 T.</title>
        <authorList>
            <person name="Weiner R.M."/>
            <person name="Taylor L.E.II."/>
            <person name="Henrissat B."/>
            <person name="Hauser L."/>
            <person name="Land M."/>
            <person name="Coutinho P.M."/>
            <person name="Rancurel C."/>
            <person name="Saunders E.H."/>
            <person name="Longmire A.G."/>
            <person name="Zhang H."/>
            <person name="Bayer E.A."/>
            <person name="Gilbert H.J."/>
            <person name="Larimer F."/>
            <person name="Zhulin I.B."/>
            <person name="Ekborg N.A."/>
            <person name="Lamed R."/>
            <person name="Richardson P.M."/>
            <person name="Borovok I."/>
            <person name="Hutcheson S."/>
        </authorList>
    </citation>
    <scope>NUCLEOTIDE SEQUENCE [LARGE SCALE GENOMIC DNA]</scope>
    <source>
        <strain evidence="7">2-40 / ATCC 43961 / DSM 17024</strain>
    </source>
</reference>
<name>Q21PH1_SACD2</name>
<dbReference type="CDD" id="cd03801">
    <property type="entry name" value="GT4_PimA-like"/>
    <property type="match status" value="1"/>
</dbReference>
<dbReference type="RefSeq" id="WP_011466632.1">
    <property type="nucleotide sequence ID" value="NC_007912.1"/>
</dbReference>
<dbReference type="GO" id="GO:0016757">
    <property type="term" value="F:glycosyltransferase activity"/>
    <property type="evidence" value="ECO:0007669"/>
    <property type="project" value="UniProtKB-KW"/>
</dbReference>
<organism evidence="6 7">
    <name type="scientific">Saccharophagus degradans (strain 2-40 / ATCC 43961 / DSM 17024)</name>
    <dbReference type="NCBI Taxonomy" id="203122"/>
    <lineage>
        <taxon>Bacteria</taxon>
        <taxon>Pseudomonadati</taxon>
        <taxon>Pseudomonadota</taxon>
        <taxon>Gammaproteobacteria</taxon>
        <taxon>Cellvibrionales</taxon>
        <taxon>Cellvibrionaceae</taxon>
        <taxon>Saccharophagus</taxon>
    </lineage>
</organism>
<keyword evidence="2" id="KW-0328">Glycosyltransferase</keyword>
<dbReference type="AlphaFoldDB" id="Q21PH1"/>
<keyword evidence="7" id="KW-1185">Reference proteome</keyword>
<evidence type="ECO:0000256" key="2">
    <source>
        <dbReference type="ARBA" id="ARBA00022676"/>
    </source>
</evidence>
<sequence>MRIGLFIDTFNLGGAETMLLDIAGLLKASGHTPILLHFGNPYLKEYAAKHGLENYIVPNHKAYKKTLTLPIFAFKTTSFLKKLQLDCLHTHLFGSITGMAVPAKLAGIRHVGTLHDVYTIEEAPKRINLLKVAVAFGTKLIAVSSPMRNFYQARGNFKPERLTFVANFVPAYAHSGDRTEVRAALGVNEQDFVIFSVGRLVSLKRFDLIIDAAKICKQTHSDKNIKIFIAGGGELEQPLKQQIAQTQTQGVVTLLGERNDIPKLLSAADTFVLASDTEGMSRSILEAMAAALPIIATDVGGNSDLVVPDQNGYLVPPNNASALAEKFGFLAGEQEICNKFSTCSKQFAISKFGAEQFLAQHLANYQGK</sequence>
<dbReference type="OrthoDB" id="9055506at2"/>
<keyword evidence="3 6" id="KW-0808">Transferase</keyword>
<dbReference type="InterPro" id="IPR028098">
    <property type="entry name" value="Glyco_trans_4-like_N"/>
</dbReference>
<comment type="similarity">
    <text evidence="1">Belongs to the glycosyltransferase group 1 family. Glycosyltransferase 4 subfamily.</text>
</comment>
<dbReference type="PANTHER" id="PTHR12526">
    <property type="entry name" value="GLYCOSYLTRANSFERASE"/>
    <property type="match status" value="1"/>
</dbReference>
<dbReference type="PANTHER" id="PTHR12526:SF640">
    <property type="entry name" value="COLANIC ACID BIOSYNTHESIS GLYCOSYLTRANSFERASE WCAL-RELATED"/>
    <property type="match status" value="1"/>
</dbReference>
<dbReference type="HOGENOM" id="CLU_009583_0_3_6"/>
<evidence type="ECO:0000313" key="6">
    <source>
        <dbReference type="EMBL" id="ABD79408.1"/>
    </source>
</evidence>
<gene>
    <name evidence="6" type="ordered locus">Sde_0144</name>
</gene>
<feature type="domain" description="Glycosyltransferase subfamily 4-like N-terminal" evidence="5">
    <location>
        <begin position="13"/>
        <end position="169"/>
    </location>
</feature>
<dbReference type="EMBL" id="CP000282">
    <property type="protein sequence ID" value="ABD79408.1"/>
    <property type="molecule type" value="Genomic_DNA"/>
</dbReference>
<dbReference type="GO" id="GO:1901135">
    <property type="term" value="P:carbohydrate derivative metabolic process"/>
    <property type="evidence" value="ECO:0007669"/>
    <property type="project" value="UniProtKB-ARBA"/>
</dbReference>
<dbReference type="CAZy" id="GT4">
    <property type="family name" value="Glycosyltransferase Family 4"/>
</dbReference>
<dbReference type="Proteomes" id="UP000001947">
    <property type="component" value="Chromosome"/>
</dbReference>
<accession>Q21PH1</accession>
<dbReference type="GeneID" id="98611854"/>
<dbReference type="InterPro" id="IPR001296">
    <property type="entry name" value="Glyco_trans_1"/>
</dbReference>
<dbReference type="Pfam" id="PF00534">
    <property type="entry name" value="Glycos_transf_1"/>
    <property type="match status" value="1"/>
</dbReference>
<evidence type="ECO:0000313" key="7">
    <source>
        <dbReference type="Proteomes" id="UP000001947"/>
    </source>
</evidence>
<evidence type="ECO:0000256" key="1">
    <source>
        <dbReference type="ARBA" id="ARBA00009481"/>
    </source>
</evidence>
<evidence type="ECO:0000259" key="5">
    <source>
        <dbReference type="Pfam" id="PF13439"/>
    </source>
</evidence>
<dbReference type="eggNOG" id="COG0438">
    <property type="taxonomic scope" value="Bacteria"/>
</dbReference>
<protein>
    <submittedName>
        <fullName evidence="6">A-glycosyltransferase-like protein</fullName>
    </submittedName>
</protein>
<feature type="domain" description="Glycosyl transferase family 1" evidence="4">
    <location>
        <begin position="177"/>
        <end position="342"/>
    </location>
</feature>
<proteinExistence type="inferred from homology"/>
<dbReference type="STRING" id="203122.Sde_0144"/>
<evidence type="ECO:0000256" key="3">
    <source>
        <dbReference type="ARBA" id="ARBA00022679"/>
    </source>
</evidence>